<evidence type="ECO:0000313" key="1">
    <source>
        <dbReference type="EMBL" id="AKH47721.1"/>
    </source>
</evidence>
<organism evidence="1">
    <name type="scientific">uncultured marine virus</name>
    <dbReference type="NCBI Taxonomy" id="186617"/>
    <lineage>
        <taxon>Viruses</taxon>
        <taxon>environmental samples</taxon>
    </lineage>
</organism>
<protein>
    <submittedName>
        <fullName evidence="1">Uncharacterized protein</fullName>
    </submittedName>
</protein>
<accession>A0A0F7L9F0</accession>
<proteinExistence type="predicted"/>
<reference evidence="1" key="1">
    <citation type="journal article" date="2015" name="Front. Microbiol.">
        <title>Combining genomic sequencing methods to explore viral diversity and reveal potential virus-host interactions.</title>
        <authorList>
            <person name="Chow C.E."/>
            <person name="Winget D.M."/>
            <person name="White R.A.III."/>
            <person name="Hallam S.J."/>
            <person name="Suttle C.A."/>
        </authorList>
    </citation>
    <scope>NUCLEOTIDE SEQUENCE</scope>
    <source>
        <strain evidence="1">Oxic1_2</strain>
    </source>
</reference>
<name>A0A0F7L9F0_9VIRU</name>
<reference evidence="1" key="2">
    <citation type="submission" date="2015-03" db="EMBL/GenBank/DDBJ databases">
        <authorList>
            <person name="Chow C.-E.T."/>
            <person name="Winget D.M."/>
            <person name="White R.A.III."/>
            <person name="Hallam S.J."/>
            <person name="Suttle C.A."/>
        </authorList>
    </citation>
    <scope>NUCLEOTIDE SEQUENCE</scope>
    <source>
        <strain evidence="1">Oxic1_2</strain>
    </source>
</reference>
<dbReference type="EMBL" id="KR029597">
    <property type="protein sequence ID" value="AKH47721.1"/>
    <property type="molecule type" value="Genomic_DNA"/>
</dbReference>
<sequence length="95" mass="10285">MCPIGVPINRTDPSLSDTAGLTISVHTLGDMMAYSSITTLSNPIPRILSGLSAPKICIRELLNRSILNSVSFLPPPYFIKGAVYCFKYSQAIDLP</sequence>